<dbReference type="InterPro" id="IPR010708">
    <property type="entry name" value="5'(3')-deoxyribonucleotidase"/>
</dbReference>
<dbReference type="Proteomes" id="UP000607559">
    <property type="component" value="Unassembled WGS sequence"/>
</dbReference>
<dbReference type="RefSeq" id="WP_188933114.1">
    <property type="nucleotide sequence ID" value="NZ_BMJC01000003.1"/>
</dbReference>
<protein>
    <submittedName>
        <fullName evidence="3">5'-3'-deoxyribonucleotidase</fullName>
    </submittedName>
</protein>
<dbReference type="Pfam" id="PF06941">
    <property type="entry name" value="NT5C"/>
    <property type="match status" value="1"/>
</dbReference>
<dbReference type="PANTHER" id="PTHR16504">
    <property type="entry name" value="5'(3')-DEOXYRIBONUCLEOTIDASE"/>
    <property type="match status" value="1"/>
</dbReference>
<dbReference type="PANTHER" id="PTHR16504:SF4">
    <property type="entry name" value="5'(3')-DEOXYRIBONUCLEOTIDASE"/>
    <property type="match status" value="1"/>
</dbReference>
<reference evidence="3" key="1">
    <citation type="journal article" date="2014" name="Int. J. Syst. Evol. Microbiol.">
        <title>Complete genome sequence of Corynebacterium casei LMG S-19264T (=DSM 44701T), isolated from a smear-ripened cheese.</title>
        <authorList>
            <consortium name="US DOE Joint Genome Institute (JGI-PGF)"/>
            <person name="Walter F."/>
            <person name="Albersmeier A."/>
            <person name="Kalinowski J."/>
            <person name="Ruckert C."/>
        </authorList>
    </citation>
    <scope>NUCLEOTIDE SEQUENCE</scope>
    <source>
        <strain evidence="3">CGMCC 1.15448</strain>
    </source>
</reference>
<evidence type="ECO:0000313" key="3">
    <source>
        <dbReference type="EMBL" id="GGB04944.1"/>
    </source>
</evidence>
<evidence type="ECO:0000256" key="2">
    <source>
        <dbReference type="PIRSR" id="PIRSR610708-1"/>
    </source>
</evidence>
<feature type="active site" description="Nucleophile" evidence="2">
    <location>
        <position position="7"/>
    </location>
</feature>
<dbReference type="EMBL" id="BMJC01000003">
    <property type="protein sequence ID" value="GGB04944.1"/>
    <property type="molecule type" value="Genomic_DNA"/>
</dbReference>
<accession>A0A8J2XTN5</accession>
<dbReference type="InterPro" id="IPR036412">
    <property type="entry name" value="HAD-like_sf"/>
</dbReference>
<dbReference type="Gene3D" id="3.40.50.1000">
    <property type="entry name" value="HAD superfamily/HAD-like"/>
    <property type="match status" value="1"/>
</dbReference>
<feature type="active site" description="Proton donor" evidence="2">
    <location>
        <position position="9"/>
    </location>
</feature>
<evidence type="ECO:0000313" key="4">
    <source>
        <dbReference type="Proteomes" id="UP000607559"/>
    </source>
</evidence>
<dbReference type="AlphaFoldDB" id="A0A8J2XTN5"/>
<dbReference type="Gene3D" id="1.10.40.40">
    <property type="entry name" value="Deoxyribonucleotidase, domain 2"/>
    <property type="match status" value="1"/>
</dbReference>
<organism evidence="3 4">
    <name type="scientific">Puia dinghuensis</name>
    <dbReference type="NCBI Taxonomy" id="1792502"/>
    <lineage>
        <taxon>Bacteria</taxon>
        <taxon>Pseudomonadati</taxon>
        <taxon>Bacteroidota</taxon>
        <taxon>Chitinophagia</taxon>
        <taxon>Chitinophagales</taxon>
        <taxon>Chitinophagaceae</taxon>
        <taxon>Puia</taxon>
    </lineage>
</organism>
<dbReference type="GO" id="GO:0008253">
    <property type="term" value="F:5'-nucleotidase activity"/>
    <property type="evidence" value="ECO:0007669"/>
    <property type="project" value="InterPro"/>
</dbReference>
<dbReference type="SFLD" id="SFLDG01126">
    <property type="entry name" value="C1.2:_Nucleotidase_Like"/>
    <property type="match status" value="1"/>
</dbReference>
<dbReference type="GO" id="GO:0009223">
    <property type="term" value="P:pyrimidine deoxyribonucleotide catabolic process"/>
    <property type="evidence" value="ECO:0007669"/>
    <property type="project" value="TreeGrafter"/>
</dbReference>
<comment type="similarity">
    <text evidence="1">Belongs to the 5'(3')-deoxyribonucleotidase family.</text>
</comment>
<dbReference type="SFLD" id="SFLDG01146">
    <property type="entry name" value="C1.2.2"/>
    <property type="match status" value="1"/>
</dbReference>
<proteinExistence type="inferred from homology"/>
<name>A0A8J2XTN5_9BACT</name>
<comment type="caution">
    <text evidence="3">The sequence shown here is derived from an EMBL/GenBank/DDBJ whole genome shotgun (WGS) entry which is preliminary data.</text>
</comment>
<keyword evidence="4" id="KW-1185">Reference proteome</keyword>
<dbReference type="SUPFAM" id="SSF56784">
    <property type="entry name" value="HAD-like"/>
    <property type="match status" value="1"/>
</dbReference>
<gene>
    <name evidence="3" type="ORF">GCM10011511_30330</name>
</gene>
<evidence type="ECO:0000256" key="1">
    <source>
        <dbReference type="ARBA" id="ARBA00009589"/>
    </source>
</evidence>
<dbReference type="SFLD" id="SFLDS00003">
    <property type="entry name" value="Haloacid_Dehalogenase"/>
    <property type="match status" value="1"/>
</dbReference>
<reference evidence="3" key="2">
    <citation type="submission" date="2020-09" db="EMBL/GenBank/DDBJ databases">
        <authorList>
            <person name="Sun Q."/>
            <person name="Zhou Y."/>
        </authorList>
    </citation>
    <scope>NUCLEOTIDE SEQUENCE</scope>
    <source>
        <strain evidence="3">CGMCC 1.15448</strain>
    </source>
</reference>
<sequence length="182" mass="21448">MKRIIIDMDEVIADPMGEMIEWYKKEYGAEPDKTKMIGSWVIGFPEEHREMIMERLRSPGFFRHLPVMEDSVDVLRELNKQYEVFIVSAAMEFPNSLKDKYDWLMDHFPFFTWKQIALTGSKDLVFGDYMIDDHVKNLKGFKGKPYLFTSPHNLTVTGYDRINNWKEAADIFLKHPISGSRE</sequence>
<dbReference type="InterPro" id="IPR023214">
    <property type="entry name" value="HAD_sf"/>
</dbReference>